<proteinExistence type="predicted"/>
<accession>A0ABY1NCV9</accession>
<keyword evidence="2" id="KW-1185">Reference proteome</keyword>
<comment type="caution">
    <text evidence="1">The sequence shown here is derived from an EMBL/GenBank/DDBJ whole genome shotgun (WGS) entry which is preliminary data.</text>
</comment>
<evidence type="ECO:0008006" key="3">
    <source>
        <dbReference type="Google" id="ProtNLM"/>
    </source>
</evidence>
<gene>
    <name evidence="1" type="ORF">SAMN06265339_0394</name>
</gene>
<dbReference type="EMBL" id="FXUB01000001">
    <property type="protein sequence ID" value="SMP06637.1"/>
    <property type="molecule type" value="Genomic_DNA"/>
</dbReference>
<name>A0ABY1NCV9_9BACT</name>
<evidence type="ECO:0000313" key="2">
    <source>
        <dbReference type="Proteomes" id="UP001157911"/>
    </source>
</evidence>
<dbReference type="RefSeq" id="WP_283399900.1">
    <property type="nucleotide sequence ID" value="NZ_FXUB01000001.1"/>
</dbReference>
<protein>
    <recommendedName>
        <fullName evidence="3">4-vinyl reductase 4VR domain-containing protein</fullName>
    </recommendedName>
</protein>
<sequence length="165" mass="18247">MGFEEKVKSRNLRAENVFIASFIAGLNEFGVLNQAIVDFSAERAGKYLVNYLKAVDSGVEGDCSVEERVEKVLNRLNEELGIGKLSVEGSDGKVKVKILSSSCRFCPKGIGEAELEGTLCPFPKLFESFINSLCDLDFKLEYQGLERCPLVKEGDFCIINYTVSL</sequence>
<dbReference type="Proteomes" id="UP001157911">
    <property type="component" value="Unassembled WGS sequence"/>
</dbReference>
<evidence type="ECO:0000313" key="1">
    <source>
        <dbReference type="EMBL" id="SMP06637.1"/>
    </source>
</evidence>
<organism evidence="1 2">
    <name type="scientific">Desulfurobacterium pacificum</name>
    <dbReference type="NCBI Taxonomy" id="240166"/>
    <lineage>
        <taxon>Bacteria</taxon>
        <taxon>Pseudomonadati</taxon>
        <taxon>Aquificota</taxon>
        <taxon>Aquificia</taxon>
        <taxon>Desulfurobacteriales</taxon>
        <taxon>Desulfurobacteriaceae</taxon>
        <taxon>Desulfurobacterium</taxon>
    </lineage>
</organism>
<reference evidence="1 2" key="1">
    <citation type="submission" date="2017-05" db="EMBL/GenBank/DDBJ databases">
        <authorList>
            <person name="Varghese N."/>
            <person name="Submissions S."/>
        </authorList>
    </citation>
    <scope>NUCLEOTIDE SEQUENCE [LARGE SCALE GENOMIC DNA]</scope>
    <source>
        <strain evidence="1 2">DSM 15522</strain>
    </source>
</reference>